<dbReference type="GO" id="GO:0004315">
    <property type="term" value="F:3-oxoacyl-[acyl-carrier-protein] synthase activity"/>
    <property type="evidence" value="ECO:0007669"/>
    <property type="project" value="InterPro"/>
</dbReference>
<dbReference type="Gene3D" id="3.30.70.3290">
    <property type="match status" value="2"/>
</dbReference>
<dbReference type="PROSITE" id="PS52004">
    <property type="entry name" value="KS3_2"/>
    <property type="match status" value="2"/>
</dbReference>
<dbReference type="InterPro" id="IPR041618">
    <property type="entry name" value="PKS_DE"/>
</dbReference>
<dbReference type="SMART" id="SM00827">
    <property type="entry name" value="PKS_AT"/>
    <property type="match status" value="3"/>
</dbReference>
<dbReference type="Pfam" id="PF16197">
    <property type="entry name" value="KAsynt_C_assoc"/>
    <property type="match status" value="2"/>
</dbReference>
<evidence type="ECO:0000259" key="12">
    <source>
        <dbReference type="PROSITE" id="PS50075"/>
    </source>
</evidence>
<dbReference type="InterPro" id="IPR009081">
    <property type="entry name" value="PP-bd_ACP"/>
</dbReference>
<dbReference type="InterPro" id="IPR014031">
    <property type="entry name" value="Ketoacyl_synth_C"/>
</dbReference>
<comment type="subunit">
    <text evidence="10">Homodimer. Erythronolide synthase is composed of EryAI, EryAII and EryAIII multimodular (2 modules) polypeptides each coding for a functional synthase subunit which participates in 2 of the six FAS-like elongation steps required for formation of the polyketide. Module 1, 2, 3, 4, 5, and 6 participating in biosynthesis steps 1, 2, 3, 4, 5, and 6, respectively.</text>
</comment>
<comment type="caution">
    <text evidence="14">The sequence shown here is derived from an EMBL/GenBank/DDBJ whole genome shotgun (WGS) entry which is preliminary data.</text>
</comment>
<evidence type="ECO:0000313" key="15">
    <source>
        <dbReference type="Proteomes" id="UP000185596"/>
    </source>
</evidence>
<dbReference type="GO" id="GO:0031177">
    <property type="term" value="F:phosphopantetheine binding"/>
    <property type="evidence" value="ECO:0007669"/>
    <property type="project" value="InterPro"/>
</dbReference>
<feature type="domain" description="Carrier" evidence="12">
    <location>
        <begin position="2330"/>
        <end position="2405"/>
    </location>
</feature>
<dbReference type="InterPro" id="IPR006162">
    <property type="entry name" value="Ppantetheine_attach_site"/>
</dbReference>
<evidence type="ECO:0000256" key="11">
    <source>
        <dbReference type="ARBA" id="ARBA00066981"/>
    </source>
</evidence>
<keyword evidence="15" id="KW-1185">Reference proteome</keyword>
<comment type="function">
    <text evidence="8">Involved in the biosynthesis of antibiotic erythromycin via the biosynthesis of its aglycone precursor, 6-deoxyerythronolide B (6-dEB).</text>
</comment>
<dbReference type="InterPro" id="IPR016039">
    <property type="entry name" value="Thiolase-like"/>
</dbReference>
<dbReference type="CDD" id="cd00833">
    <property type="entry name" value="PKS"/>
    <property type="match status" value="2"/>
</dbReference>
<dbReference type="GO" id="GO:0006633">
    <property type="term" value="P:fatty acid biosynthetic process"/>
    <property type="evidence" value="ECO:0007669"/>
    <property type="project" value="InterPro"/>
</dbReference>
<dbReference type="InterPro" id="IPR036736">
    <property type="entry name" value="ACP-like_sf"/>
</dbReference>
<keyword evidence="5" id="KW-0511">Multifunctional enzyme</keyword>
<keyword evidence="6" id="KW-0012">Acyltransferase</keyword>
<protein>
    <recommendedName>
        <fullName evidence="11">6-deoxyerythronolide-B synthase</fullName>
        <ecNumber evidence="11">2.3.1.94</ecNumber>
    </recommendedName>
</protein>
<dbReference type="GO" id="GO:0004312">
    <property type="term" value="F:fatty acid synthase activity"/>
    <property type="evidence" value="ECO:0007669"/>
    <property type="project" value="TreeGrafter"/>
</dbReference>
<dbReference type="SMART" id="SM01294">
    <property type="entry name" value="PKS_PP_betabranch"/>
    <property type="match status" value="3"/>
</dbReference>
<dbReference type="SMART" id="SM00822">
    <property type="entry name" value="PKS_KR"/>
    <property type="match status" value="3"/>
</dbReference>
<dbReference type="InterPro" id="IPR020806">
    <property type="entry name" value="PKS_PP-bd"/>
</dbReference>
<accession>A0A1Q8BWC4</accession>
<dbReference type="GO" id="GO:0047879">
    <property type="term" value="F:erythronolide synthase activity"/>
    <property type="evidence" value="ECO:0007669"/>
    <property type="project" value="UniProtKB-EC"/>
</dbReference>
<dbReference type="PANTHER" id="PTHR43775">
    <property type="entry name" value="FATTY ACID SYNTHASE"/>
    <property type="match status" value="1"/>
</dbReference>
<dbReference type="CDD" id="cd08952">
    <property type="entry name" value="KR_1_SDR_x"/>
    <property type="match status" value="3"/>
</dbReference>
<evidence type="ECO:0000256" key="7">
    <source>
        <dbReference type="ARBA" id="ARBA00052442"/>
    </source>
</evidence>
<dbReference type="SUPFAM" id="SSF51735">
    <property type="entry name" value="NAD(P)-binding Rossmann-fold domains"/>
    <property type="match status" value="6"/>
</dbReference>
<evidence type="ECO:0000256" key="2">
    <source>
        <dbReference type="ARBA" id="ARBA00022553"/>
    </source>
</evidence>
<dbReference type="FunFam" id="1.10.1200.10:FF:000007">
    <property type="entry name" value="Probable polyketide synthase pks17"/>
    <property type="match status" value="3"/>
</dbReference>
<name>A0A1Q8BWC4_9PSEU</name>
<evidence type="ECO:0000313" key="14">
    <source>
        <dbReference type="EMBL" id="OLF06420.1"/>
    </source>
</evidence>
<dbReference type="Gene3D" id="3.40.50.720">
    <property type="entry name" value="NAD(P)-binding Rossmann-like Domain"/>
    <property type="match status" value="3"/>
</dbReference>
<keyword evidence="4" id="KW-0677">Repeat</keyword>
<dbReference type="Pfam" id="PF02801">
    <property type="entry name" value="Ketoacyl-synt_C"/>
    <property type="match status" value="2"/>
</dbReference>
<evidence type="ECO:0000256" key="9">
    <source>
        <dbReference type="ARBA" id="ARBA00060622"/>
    </source>
</evidence>
<proteinExistence type="predicted"/>
<feature type="domain" description="Ketosynthase family 3 (KS3)" evidence="13">
    <location>
        <begin position="2422"/>
        <end position="2848"/>
    </location>
</feature>
<keyword evidence="1" id="KW-0596">Phosphopantetheine</keyword>
<dbReference type="SUPFAM" id="SSF53901">
    <property type="entry name" value="Thiolase-like"/>
    <property type="match status" value="2"/>
</dbReference>
<dbReference type="Gene3D" id="1.10.1200.10">
    <property type="entry name" value="ACP-like"/>
    <property type="match status" value="3"/>
</dbReference>
<dbReference type="InterPro" id="IPR014030">
    <property type="entry name" value="Ketoacyl_synth_N"/>
</dbReference>
<dbReference type="Pfam" id="PF08659">
    <property type="entry name" value="KR"/>
    <property type="match status" value="3"/>
</dbReference>
<keyword evidence="3" id="KW-0808">Transferase</keyword>
<dbReference type="InterPro" id="IPR013968">
    <property type="entry name" value="PKS_KR"/>
</dbReference>
<dbReference type="SMART" id="SM00823">
    <property type="entry name" value="PKS_PP"/>
    <property type="match status" value="3"/>
</dbReference>
<gene>
    <name evidence="14" type="ORF">BU204_36395</name>
</gene>
<dbReference type="Gene3D" id="3.40.47.10">
    <property type="match status" value="2"/>
</dbReference>
<dbReference type="SUPFAM" id="SSF52151">
    <property type="entry name" value="FabD/lysophospholipase-like"/>
    <property type="match status" value="3"/>
</dbReference>
<dbReference type="InterPro" id="IPR001227">
    <property type="entry name" value="Ac_transferase_dom_sf"/>
</dbReference>
<dbReference type="PROSITE" id="PS00606">
    <property type="entry name" value="KS3_1"/>
    <property type="match status" value="2"/>
</dbReference>
<dbReference type="InterPro" id="IPR016036">
    <property type="entry name" value="Malonyl_transacylase_ACP-bd"/>
</dbReference>
<organism evidence="14 15">
    <name type="scientific">Actinophytocola xanthii</name>
    <dbReference type="NCBI Taxonomy" id="1912961"/>
    <lineage>
        <taxon>Bacteria</taxon>
        <taxon>Bacillati</taxon>
        <taxon>Actinomycetota</taxon>
        <taxon>Actinomycetes</taxon>
        <taxon>Pseudonocardiales</taxon>
        <taxon>Pseudonocardiaceae</taxon>
    </lineage>
</organism>
<feature type="domain" description="Carrier" evidence="12">
    <location>
        <begin position="845"/>
        <end position="920"/>
    </location>
</feature>
<dbReference type="InterPro" id="IPR050091">
    <property type="entry name" value="PKS_NRPS_Biosynth_Enz"/>
</dbReference>
<dbReference type="PROSITE" id="PS00012">
    <property type="entry name" value="PHOSPHOPANTETHEINE"/>
    <property type="match status" value="3"/>
</dbReference>
<dbReference type="InterPro" id="IPR036291">
    <property type="entry name" value="NAD(P)-bd_dom_sf"/>
</dbReference>
<dbReference type="SMART" id="SM00825">
    <property type="entry name" value="PKS_KS"/>
    <property type="match status" value="2"/>
</dbReference>
<dbReference type="Pfam" id="PF00550">
    <property type="entry name" value="PP-binding"/>
    <property type="match status" value="3"/>
</dbReference>
<keyword evidence="2" id="KW-0597">Phosphoprotein</keyword>
<evidence type="ECO:0000256" key="8">
    <source>
        <dbReference type="ARBA" id="ARBA00060158"/>
    </source>
</evidence>
<feature type="domain" description="Carrier" evidence="12">
    <location>
        <begin position="3762"/>
        <end position="3837"/>
    </location>
</feature>
<evidence type="ECO:0000256" key="1">
    <source>
        <dbReference type="ARBA" id="ARBA00022450"/>
    </source>
</evidence>
<dbReference type="FunFam" id="3.40.366.10:FF:000002">
    <property type="entry name" value="Probable polyketide synthase 2"/>
    <property type="match status" value="1"/>
</dbReference>
<dbReference type="Pfam" id="PF00109">
    <property type="entry name" value="ketoacyl-synt"/>
    <property type="match status" value="2"/>
</dbReference>
<evidence type="ECO:0000259" key="13">
    <source>
        <dbReference type="PROSITE" id="PS52004"/>
    </source>
</evidence>
<dbReference type="InterPro" id="IPR014043">
    <property type="entry name" value="Acyl_transferase_dom"/>
</dbReference>
<dbReference type="Gene3D" id="6.10.140.1830">
    <property type="match status" value="2"/>
</dbReference>
<feature type="domain" description="Ketosynthase family 3 (KS3)" evidence="13">
    <location>
        <begin position="938"/>
        <end position="1362"/>
    </location>
</feature>
<dbReference type="SUPFAM" id="SSF47336">
    <property type="entry name" value="ACP-like"/>
    <property type="match status" value="3"/>
</dbReference>
<comment type="catalytic activity">
    <reaction evidence="7">
        <text>6 (S)-methylmalonyl-CoA + propanoyl-CoA + 6 NADPH + 12 H(+) = 6-deoxyerythronolide B + 6 CO2 + 6 NADP(+) + 7 CoA + H2O</text>
        <dbReference type="Rhea" id="RHEA:23068"/>
        <dbReference type="ChEBI" id="CHEBI:15377"/>
        <dbReference type="ChEBI" id="CHEBI:15378"/>
        <dbReference type="ChEBI" id="CHEBI:16089"/>
        <dbReference type="ChEBI" id="CHEBI:16526"/>
        <dbReference type="ChEBI" id="CHEBI:57287"/>
        <dbReference type="ChEBI" id="CHEBI:57327"/>
        <dbReference type="ChEBI" id="CHEBI:57392"/>
        <dbReference type="ChEBI" id="CHEBI:57783"/>
        <dbReference type="ChEBI" id="CHEBI:58349"/>
        <dbReference type="EC" id="2.3.1.94"/>
    </reaction>
</comment>
<dbReference type="InterPro" id="IPR032821">
    <property type="entry name" value="PKS_assoc"/>
</dbReference>
<dbReference type="EMBL" id="MSIE01000121">
    <property type="protein sequence ID" value="OLF06420.1"/>
    <property type="molecule type" value="Genomic_DNA"/>
</dbReference>
<dbReference type="STRING" id="1912961.BU204_36395"/>
<dbReference type="SUPFAM" id="SSF55048">
    <property type="entry name" value="Probable ACP-binding domain of malonyl-CoA ACP transacylase"/>
    <property type="match status" value="3"/>
</dbReference>
<evidence type="ECO:0000256" key="3">
    <source>
        <dbReference type="ARBA" id="ARBA00022679"/>
    </source>
</evidence>
<dbReference type="InterPro" id="IPR018201">
    <property type="entry name" value="Ketoacyl_synth_AS"/>
</dbReference>
<dbReference type="PANTHER" id="PTHR43775:SF51">
    <property type="entry name" value="INACTIVE PHENOLPHTHIOCEROL SYNTHESIS POLYKETIDE SYNTHASE TYPE I PKS1-RELATED"/>
    <property type="match status" value="1"/>
</dbReference>
<dbReference type="PROSITE" id="PS50075">
    <property type="entry name" value="CARRIER"/>
    <property type="match status" value="3"/>
</dbReference>
<dbReference type="EC" id="2.3.1.94" evidence="11"/>
<dbReference type="Gene3D" id="3.40.366.10">
    <property type="entry name" value="Malonyl-Coenzyme A Acyl Carrier Protein, domain 2"/>
    <property type="match status" value="3"/>
</dbReference>
<dbReference type="InterPro" id="IPR057326">
    <property type="entry name" value="KR_dom"/>
</dbReference>
<reference evidence="14 15" key="1">
    <citation type="submission" date="2016-12" db="EMBL/GenBank/DDBJ databases">
        <title>The draft genome sequence of Actinophytocola sp. 11-183.</title>
        <authorList>
            <person name="Wang W."/>
            <person name="Yuan L."/>
        </authorList>
    </citation>
    <scope>NUCLEOTIDE SEQUENCE [LARGE SCALE GENOMIC DNA]</scope>
    <source>
        <strain evidence="14 15">11-183</strain>
    </source>
</reference>
<comment type="pathway">
    <text evidence="9">Antibiotic biosynthesis; erythromycin biosynthesis.</text>
</comment>
<dbReference type="InterPro" id="IPR016035">
    <property type="entry name" value="Acyl_Trfase/lysoPLipase"/>
</dbReference>
<evidence type="ECO:0000256" key="5">
    <source>
        <dbReference type="ARBA" id="ARBA00023268"/>
    </source>
</evidence>
<dbReference type="Proteomes" id="UP000185596">
    <property type="component" value="Unassembled WGS sequence"/>
</dbReference>
<dbReference type="NCBIfam" id="NF045894">
    <property type="entry name" value="PKS_plus_SDR"/>
    <property type="match status" value="2"/>
</dbReference>
<sequence length="3913" mass="405747">MSEVLRGGELGRVGVVQPASWAVMVALAAVWRSYGVEPDAVVGHSQGEIAAAVVSGALSLEDGARVVALRSAAIARRLAGAGGMMSVALPAGEVAGRLDERLSIAAVNGPRSVVVSGVPAALDALRDELAAEDVRVRRVPVDYASHSHQVAELRDELLTELAPVRPRPADVPFWSTVTADRIDTTTMDADYWYRNLRQTVRFEPAVRGLLDTGHRAFIEVSPHPVLTFAVQETAEDAGGRVVVAGTLRRDDGGGDRLATSLAEVFVRGVTVDWALPAGRRVDLPTYPFQRESYWSPPAVLAQADRGEPTDDGAWAAIEQADPAVLAADLRVDQDALAAVLPALTAWRRDRDEEATVDSWRYRIRWTPVPAGPAPALAGTWLLVTPGDGDTEVEAVLGAHGAEVRRLVLTETDRAGVADRLREAGAAEAAGIVSLLAEAGDPTPGHPALPLGLARTVTLVQALGDAGIEAPLWCLTRGAVSTGRSDQVENPAQALVAGIGWTAALEHADRWGGTVDLPPVLDGRAGRRLAAALAGDTGEDQLAVRGSGLLARRLVPAPAAPPTGRWEPGGTTLVTGGTGTLAPHVARWLAEHGADHVVLASRRGPTAPGAEDLVAGLGVPAEVVACDVTDREALAALRDRLRDEGREVRTVIHAAAVIELSPLADTDLDGLTTVLDAKVTGARNLDEVFGEVDRFVLFSSVVGLWGAGQHAAYVAGNAYLHALAEHRRARGRAATSLHWGIWADDLELGRVDPGQIRRSGLEFMDPRRALAGLRAALDAHDPVVAVADVDWARYHPVYTAIRPTRLFDEVPAVRRLAESAEHAPDPATGGELAARLRSLPAQERERVLLDLVRAEAAAVLGHGSADALDERRAFRDAGFDSVTAVDLRNRIARGTGLALPATMVFDHPNPVALAGFLLAELNGAAPAPPAEVTAALVADDPIAVIGMSCRYPGGATSPERLWELVVDGVDAISGFPVDRGWSAEALYDPDPDRPGHTYSVQGGFLHDVADFDPAFFGVSPREALAMDPQQRLLLETAWEAFERAGLDPHTLRGSRTGTFVGASYQDYGSGVAGTVDNAEGHQVTGSLPSVLSGRIAYLFGLEGPALTLDTACSSSLVALHLAARSLAAGECGLALAGGVSVMATPAPFIGFSRQRALALDGRCKAYAEGADGMTLAEGVGLVLLERLSDARRNGHPVLAVLRGSAVNQDGASNGLTAPNGPAQQRVITDALAAAGLRPSDVDAVEGHGTGTALGDPIEAQALLATYGRDRSTPLLLGSVKSNLGHTQMASGIAGVIKMVQALRHGLLPRTLHVDTPSSHVDWSAGSVRLLTEAQEWPAADRPRRAGVSSFGLSGTNAHAILEQAPPAEVAPEPVAAPQPVLVSARDERALRARAADLLSIVDGSTSVTDLAAALATTRSAFEHRAAFVAADRDELVAGLTAVRDGEGQPGLVTGRAGRGRTAVLFGGQGSQRVGMGRELYERFGVFADALDEVLAHLDPELDRPLREVMWGEAPGLDETGFTQPAVFALEVALYRLVESWGVAPDYLAGHSVGELVAAHVAGVLTLADAAGLVAARARLMQALPPGGAMVAVRATEDEVESMINGHAGAVSIAALNGPSSLVIAGDEEPTLHLAARLADAGRRTRRLRVSHAFHSPRMDAMLAGFARAAAAVTYHPPTLPVVSTLSGALATAEELCSPDHWVTHVRNAVRFADGVSALAAQGVTTFLELGPDGSLSGMAAETLGDTAVSVPTLRRDRPEVPALLAGVAGLHTRGGAVNWPAFFADSGARHLDLPTYPFQRERYWPSTAAPAAPPAHDDELWAAVRRDDRDHLASTLGLDADTVAAVAPALARWRRRRDEQAGVDQLRYRVEWRPVTSAAPPPAGRWLVLVPPGLAPPAWLPDLLPGATVVEPGPDLAVPEDVAGVLSLLTLAGGRSALTLTAAAVQALADVGSTARLWCLTSGAVAVSATEAPDPDQAAVWGLGRVVALEHPDTWGGLVDVPATVDRHVVRRLAGLLGGEEDQVAVRAAGVLARRLVPAPVPADRPAREYRPAGTVLVTGATGGVGGQVARWLAREGAEHLLLASRGGPDAPRAGELVAELTDLGTRVTLAACDVGDRGALAALLDGVEVTAVFHAAGVVDDGVVDALTPARFETVMRAKADGARHLDELVGEVDAFVLFSSTAGVLGAAGQGNYAAANAYLDALAARRRALGRPATSVAWGPWAGDGMAAGTAVATAGASAAVPERLRRGGLTPLPPARAIAALRRAIEAGDTEVTVADVDWVRFAPALAALRPAPLLADLTGSADPAPVPGEPALADRLAALPEAQRERQVLDLLRAQVAVVLGHGDGSSVDADKPFRDLGFDSLTTVELRNALTAVTGLRLPASLVFDHPTPRELAAFLVGELVGRLPAPQAGEARAVTAEPVAVVGIGCRFPGGVTSPEQLWELLAQGRDGIVDFPDDRGWDLAALAGRSATAKGGFLAGVADFDADFFGISPREALAMDPQQRLLLETSWEALERAGLDPTALRGSDTGVFVGTNGQDYVDVLRRAAAALPDPSAGESLGGHVATGTTASVMSGRLAYTLGLEGPAVTVDTACSASLVALHLAARALRSGECSLALAGGVSVMSTPDSFVEFSLQGGLAADGRCKAFGDGADGTGWSEGVGVVVLERLSDARRNGHRVLAVVRGSAVNSDGASNGLTAPNGPAQQRVIRAALADAGLSTQDVDVVEAHGTGTTLGDPIEAQALLATYGQDREHPLLLGSVKSNLGHTQGAAGVAGVIKVVLALRHGRLPRTLHVDTPSSHVDWSAGSVALLAEDTAWPDTGRPRRAGVSAFGISGTNAHVIVEQAPEADPAPAGVEPAVVPWPVSARSEAALNAQLGRLAEFADRHPELSRAAVGRALATERAALPRRAVLLDGVEIARDVATAGELGVLFSGQGAQRVGMGRGLYERFDVFADAFDETLAHLDPGLREVVWGDEPGLAETGRTQPALFALEVALFRLVESWGLAPDHLAGHSVGELVAAHVAGVLSLPDACALVSARARLMQALPAGGAMVAVQAGEDEVTPLLDADVSLAAVNGPRSVVLAGAEHAVLAVAERFAAQGRRTRRLHVSHAFHSPLMDPVLDPLREVAAGLTYHPPRIPVVSTLTGALATAEQLCSPDHWVRHVREPVRFAAGLDTLLATGTRTFLELGPDGVLCAMAAESLASGAVAVPALRADRDEETSLVTALGRLHTRGVPVDWPAFFADTRPAAVDLPTYAFRRERFWPDLPAAPAPAADPADAEFWSAVDRADVDSLAATLDLNADAGALATVLPALSSWRRRRQERSVAERWCYRVDWQLVPVPVSAEPPGTWLAVVPPGWTGDEWLCAAVAALGGAVLPVEDGPDLATRLAEVGAGVSGVVSLLAAAASPAPTDTGSTAWPTTMLGVLADAGVAAPLWCLTRGAAADEPDPAQAAVWGAGRVCALESPDRWGGLVDLVEPAAGLGAVLSGIGEDQVAVRPDGVFARRLVRAAPDGTGWTPAGTVLVVGAGGMGEPLARWLAGAGAGRVVLAGAEPLAGLEVADCDTTDREALAALLASLPALTAVVVADPSPAGVAAAEHLDALTGDLEAFVLCTTVAGVWGVAGRGAEAAAGAHLEALALRRQRRGRPATSIAWGSWGADGPLAAHLRLTGLPPLDPDLALAVLTRVVGGGAPSTVVADVAWDRFAAAFTGARPSPLLTGVPEARVALDTARRDRRAAEGAADRLRERLAALPPAERHPVVLELVRERVAAVLGHVGAEAVEADRAFRELGFDSLTAVDLRNELSTATGLALPATLAFDHPTPAALAEHVLAELLPDASVSDEEADLRALLASVPLTRLREIGVLEPLLRLAGRDGTAAAPADRDVDAMDLDAMDVDDLVQAALNGQAHD</sequence>
<dbReference type="InterPro" id="IPR020841">
    <property type="entry name" value="PKS_Beta-ketoAc_synthase_dom"/>
</dbReference>
<evidence type="ECO:0000256" key="6">
    <source>
        <dbReference type="ARBA" id="ARBA00023315"/>
    </source>
</evidence>
<dbReference type="FunFam" id="3.40.47.10:FF:000019">
    <property type="entry name" value="Polyketide synthase type I"/>
    <property type="match status" value="2"/>
</dbReference>
<evidence type="ECO:0000256" key="10">
    <source>
        <dbReference type="ARBA" id="ARBA00063272"/>
    </source>
</evidence>
<dbReference type="Pfam" id="PF00698">
    <property type="entry name" value="Acyl_transf_1"/>
    <property type="match status" value="3"/>
</dbReference>
<evidence type="ECO:0000256" key="4">
    <source>
        <dbReference type="ARBA" id="ARBA00022737"/>
    </source>
</evidence>
<dbReference type="Pfam" id="PF18369">
    <property type="entry name" value="PKS_DE"/>
    <property type="match status" value="3"/>
</dbReference>